<name>A0A383BK12_9ZZZZ</name>
<gene>
    <name evidence="1" type="ORF">METZ01_LOCUS473390</name>
</gene>
<accession>A0A383BK12</accession>
<reference evidence="1" key="1">
    <citation type="submission" date="2018-05" db="EMBL/GenBank/DDBJ databases">
        <authorList>
            <person name="Lanie J.A."/>
            <person name="Ng W.-L."/>
            <person name="Kazmierczak K.M."/>
            <person name="Andrzejewski T.M."/>
            <person name="Davidsen T.M."/>
            <person name="Wayne K.J."/>
            <person name="Tettelin H."/>
            <person name="Glass J.I."/>
            <person name="Rusch D."/>
            <person name="Podicherti R."/>
            <person name="Tsui H.-C.T."/>
            <person name="Winkler M.E."/>
        </authorList>
    </citation>
    <scope>NUCLEOTIDE SEQUENCE</scope>
</reference>
<proteinExistence type="predicted"/>
<organism evidence="1">
    <name type="scientific">marine metagenome</name>
    <dbReference type="NCBI Taxonomy" id="408172"/>
    <lineage>
        <taxon>unclassified sequences</taxon>
        <taxon>metagenomes</taxon>
        <taxon>ecological metagenomes</taxon>
    </lineage>
</organism>
<evidence type="ECO:0008006" key="2">
    <source>
        <dbReference type="Google" id="ProtNLM"/>
    </source>
</evidence>
<evidence type="ECO:0000313" key="1">
    <source>
        <dbReference type="EMBL" id="SVE20536.1"/>
    </source>
</evidence>
<sequence>MIGLQWISHSIKKFVLGYCGWLVLLGALGAIYPSSALALYIQIDGVADIKTNFSEGCSSIQDLANQAERQKIDVVMFGDYARNSMEFGIKPFERIFKNIIHGPSVLAGGAGGYISEIKENDRQFERTLLIPGVETIPFYFWTGSNYDKNLTAHNWDKHLLVFGMDTAQDFEQLPLPNSNFSKKYIHELLNNFIIIGFLFLVT</sequence>
<feature type="non-terminal residue" evidence="1">
    <location>
        <position position="202"/>
    </location>
</feature>
<protein>
    <recommendedName>
        <fullName evidence="2">CHASE2 domain-containing protein</fullName>
    </recommendedName>
</protein>
<dbReference type="AlphaFoldDB" id="A0A383BK12"/>
<dbReference type="EMBL" id="UINC01201271">
    <property type="protein sequence ID" value="SVE20536.1"/>
    <property type="molecule type" value="Genomic_DNA"/>
</dbReference>